<feature type="domain" description="TIR" evidence="9">
    <location>
        <begin position="231"/>
        <end position="365"/>
    </location>
</feature>
<dbReference type="GO" id="GO:0006574">
    <property type="term" value="P:L-valine catabolic process"/>
    <property type="evidence" value="ECO:0007669"/>
    <property type="project" value="TreeGrafter"/>
</dbReference>
<evidence type="ECO:0000256" key="3">
    <source>
        <dbReference type="ARBA" id="ARBA00011915"/>
    </source>
</evidence>
<feature type="compositionally biased region" description="Basic and acidic residues" evidence="8">
    <location>
        <begin position="30"/>
        <end position="43"/>
    </location>
</feature>
<reference evidence="10" key="1">
    <citation type="submission" date="2023-01" db="EMBL/GenBank/DDBJ databases">
        <title>Genome assembly of the deep-sea coral Lophelia pertusa.</title>
        <authorList>
            <person name="Herrera S."/>
            <person name="Cordes E."/>
        </authorList>
    </citation>
    <scope>NUCLEOTIDE SEQUENCE</scope>
    <source>
        <strain evidence="10">USNM1676648</strain>
        <tissue evidence="10">Polyp</tissue>
    </source>
</reference>
<dbReference type="InterPro" id="IPR011029">
    <property type="entry name" value="DEATH-like_dom_sf"/>
</dbReference>
<proteinExistence type="inferred from homology"/>
<dbReference type="Gene3D" id="3.40.50.10140">
    <property type="entry name" value="Toll/interleukin-1 receptor homology (TIR) domain"/>
    <property type="match status" value="1"/>
</dbReference>
<feature type="compositionally biased region" description="Basic residues" evidence="8">
    <location>
        <begin position="14"/>
        <end position="29"/>
    </location>
</feature>
<evidence type="ECO:0000256" key="2">
    <source>
        <dbReference type="ARBA" id="ARBA00005254"/>
    </source>
</evidence>
<dbReference type="OrthoDB" id="1737613at2759"/>
<dbReference type="EC" id="3.1.2.4" evidence="3"/>
<dbReference type="PROSITE" id="PS50104">
    <property type="entry name" value="TIR"/>
    <property type="match status" value="1"/>
</dbReference>
<feature type="region of interest" description="Disordered" evidence="8">
    <location>
        <begin position="1"/>
        <end position="120"/>
    </location>
</feature>
<evidence type="ECO:0000256" key="6">
    <source>
        <dbReference type="ARBA" id="ARBA00024871"/>
    </source>
</evidence>
<dbReference type="InterPro" id="IPR029045">
    <property type="entry name" value="ClpP/crotonase-like_dom_sf"/>
</dbReference>
<evidence type="ECO:0000313" key="10">
    <source>
        <dbReference type="EMBL" id="KAJ7371306.1"/>
    </source>
</evidence>
<comment type="catalytic activity">
    <reaction evidence="1">
        <text>3-hydroxy-2-methylpropanoyl-CoA + H2O = 3-hydroxy-2-methylpropanoate + CoA + H(+)</text>
        <dbReference type="Rhea" id="RHEA:20888"/>
        <dbReference type="ChEBI" id="CHEBI:11805"/>
        <dbReference type="ChEBI" id="CHEBI:15377"/>
        <dbReference type="ChEBI" id="CHEBI:15378"/>
        <dbReference type="ChEBI" id="CHEBI:57287"/>
        <dbReference type="ChEBI" id="CHEBI:57340"/>
        <dbReference type="EC" id="3.1.2.4"/>
    </reaction>
</comment>
<dbReference type="AlphaFoldDB" id="A0A9X0CQ41"/>
<dbReference type="GO" id="GO:0003860">
    <property type="term" value="F:3-hydroxyisobutyryl-CoA hydrolase activity"/>
    <property type="evidence" value="ECO:0007669"/>
    <property type="project" value="UniProtKB-EC"/>
</dbReference>
<dbReference type="Gene3D" id="3.90.226.10">
    <property type="entry name" value="2-enoyl-CoA Hydratase, Chain A, domain 1"/>
    <property type="match status" value="1"/>
</dbReference>
<dbReference type="SUPFAM" id="SSF52200">
    <property type="entry name" value="Toll/Interleukin receptor TIR domain"/>
    <property type="match status" value="1"/>
</dbReference>
<dbReference type="InterPro" id="IPR035897">
    <property type="entry name" value="Toll_tir_struct_dom_sf"/>
</dbReference>
<dbReference type="NCBIfam" id="NF004127">
    <property type="entry name" value="PRK05617.1"/>
    <property type="match status" value="1"/>
</dbReference>
<dbReference type="GO" id="GO:0007165">
    <property type="term" value="P:signal transduction"/>
    <property type="evidence" value="ECO:0007669"/>
    <property type="project" value="InterPro"/>
</dbReference>
<dbReference type="SUPFAM" id="SSF52096">
    <property type="entry name" value="ClpP/crotonase"/>
    <property type="match status" value="1"/>
</dbReference>
<accession>A0A9X0CQ41</accession>
<evidence type="ECO:0000256" key="7">
    <source>
        <dbReference type="ARBA" id="ARBA00031181"/>
    </source>
</evidence>
<dbReference type="PANTHER" id="PTHR43176:SF3">
    <property type="entry name" value="3-HYDROXYISOBUTYRYL-COA HYDROLASE, MITOCHONDRIAL"/>
    <property type="match status" value="1"/>
</dbReference>
<evidence type="ECO:0000256" key="1">
    <source>
        <dbReference type="ARBA" id="ARBA00001709"/>
    </source>
</evidence>
<organism evidence="10 11">
    <name type="scientific">Desmophyllum pertusum</name>
    <dbReference type="NCBI Taxonomy" id="174260"/>
    <lineage>
        <taxon>Eukaryota</taxon>
        <taxon>Metazoa</taxon>
        <taxon>Cnidaria</taxon>
        <taxon>Anthozoa</taxon>
        <taxon>Hexacorallia</taxon>
        <taxon>Scleractinia</taxon>
        <taxon>Caryophylliina</taxon>
        <taxon>Caryophylliidae</taxon>
        <taxon>Desmophyllum</taxon>
    </lineage>
</organism>
<evidence type="ECO:0000256" key="4">
    <source>
        <dbReference type="ARBA" id="ARBA00016714"/>
    </source>
</evidence>
<dbReference type="Pfam" id="PF16113">
    <property type="entry name" value="ECH_2"/>
    <property type="match status" value="2"/>
</dbReference>
<dbReference type="InterPro" id="IPR000157">
    <property type="entry name" value="TIR_dom"/>
</dbReference>
<dbReference type="GO" id="GO:0005739">
    <property type="term" value="C:mitochondrion"/>
    <property type="evidence" value="ECO:0007669"/>
    <property type="project" value="TreeGrafter"/>
</dbReference>
<dbReference type="InterPro" id="IPR000488">
    <property type="entry name" value="Death_dom"/>
</dbReference>
<dbReference type="SUPFAM" id="SSF47986">
    <property type="entry name" value="DEATH domain"/>
    <property type="match status" value="1"/>
</dbReference>
<dbReference type="CDD" id="cd06558">
    <property type="entry name" value="crotonase-like"/>
    <property type="match status" value="1"/>
</dbReference>
<sequence length="673" mass="75439">MEMEAPKKGWMQRAKIKVKKIRGRGIRRYPAHDERNGGHETRENPNPVAPISAMRNGISLTNEPPNTANPGSDSTVYLPKPQEDEGASPSKEPPNSQDCGNTVDLPKPQQAEGASPSKEVCPASVGCPYNADQTFTTKNIFGRNYKLFADKLGYSYQDIQYLESKDKPVQQIIEEKGDRTIAEWISLLKDMERKDVAEDLEKFIEKTPTPRQLKLRKKLREKNKERKTCRESYDAFICFGNEDRKFVDKVLKKLESAPYNLHFCSSERDFLPGGSVFETTAVAIEKTCKKFVVILSSNFDHSEGAHYESQIATGLSPGAKEKRLIPVLIEEAYRSKIPRTISHITYLDYLRQDEKHFWDLLAQSLGWSAKSSSVGCRRLRTLCRHLRMSSTSAETDAEVLLEIKNKVGVITLNRPKALNALNLNMIRQMYPVLQKWDVDPAVSLVLIKGTGDRAFCAGGDVRAIAEAGKKGDSLTKVFFKEEYMLNYAIGTLQTPYVAFINGITMGGGVGLSVHGRFRVATERTVFAMPETAIGLFPDVGGGYALPRMKGKLGLYLALTGHRLKGYDVKHAGVATHFVTSEKLTDLESSLLNLTDPQLNSVQDVLDGYDKTEDNDFYEGIRAVLVDKDNSPKWKPSTLDGVSKEKVDSYFETPETESLFFDITSINWGERQRF</sequence>
<dbReference type="PANTHER" id="PTHR43176">
    <property type="entry name" value="3-HYDROXYISOBUTYRYL-COA HYDROLASE-RELATED"/>
    <property type="match status" value="1"/>
</dbReference>
<keyword evidence="11" id="KW-1185">Reference proteome</keyword>
<comment type="similarity">
    <text evidence="2">Belongs to the enoyl-CoA hydratase/isomerase family.</text>
</comment>
<dbReference type="Pfam" id="PF13676">
    <property type="entry name" value="TIR_2"/>
    <property type="match status" value="1"/>
</dbReference>
<dbReference type="Gene3D" id="1.10.533.10">
    <property type="entry name" value="Death Domain, Fas"/>
    <property type="match status" value="1"/>
</dbReference>
<evidence type="ECO:0000256" key="8">
    <source>
        <dbReference type="SAM" id="MobiDB-lite"/>
    </source>
</evidence>
<dbReference type="EMBL" id="MU826849">
    <property type="protein sequence ID" value="KAJ7371306.1"/>
    <property type="molecule type" value="Genomic_DNA"/>
</dbReference>
<protein>
    <recommendedName>
        <fullName evidence="4">3-hydroxyisobutyryl-CoA hydrolase, mitochondrial</fullName>
        <ecNumber evidence="3">3.1.2.4</ecNumber>
    </recommendedName>
    <alternativeName>
        <fullName evidence="7">3-hydroxyisobutyryl-coenzyme A hydrolase</fullName>
    </alternativeName>
</protein>
<comment type="caution">
    <text evidence="10">The sequence shown here is derived from an EMBL/GenBank/DDBJ whole genome shotgun (WGS) entry which is preliminary data.</text>
</comment>
<comment type="function">
    <text evidence="6">Hydrolyzes 3-hydroxyisobutyryl-CoA (HIBYL-CoA), a saline catabolite. Has high activity toward isobutyryl-CoA. Could be an isobutyryl-CoA dehydrogenase that functions in valine catabolism. Also hydrolyzes 3-hydroxypropanoyl-CoA.</text>
</comment>
<evidence type="ECO:0000256" key="5">
    <source>
        <dbReference type="ARBA" id="ARBA00022801"/>
    </source>
</evidence>
<dbReference type="Pfam" id="PF00531">
    <property type="entry name" value="Death"/>
    <property type="match status" value="1"/>
</dbReference>
<gene>
    <name evidence="10" type="ORF">OS493_026950</name>
</gene>
<feature type="compositionally biased region" description="Polar residues" evidence="8">
    <location>
        <begin position="58"/>
        <end position="75"/>
    </location>
</feature>
<evidence type="ECO:0000313" key="11">
    <source>
        <dbReference type="Proteomes" id="UP001163046"/>
    </source>
</evidence>
<dbReference type="InterPro" id="IPR032259">
    <property type="entry name" value="HIBYL-CoA-H"/>
</dbReference>
<keyword evidence="5" id="KW-0378">Hydrolase</keyword>
<name>A0A9X0CQ41_9CNID</name>
<dbReference type="InterPro" id="IPR045004">
    <property type="entry name" value="ECH_dom"/>
</dbReference>
<dbReference type="SMART" id="SM00255">
    <property type="entry name" value="TIR"/>
    <property type="match status" value="1"/>
</dbReference>
<evidence type="ECO:0000259" key="9">
    <source>
        <dbReference type="PROSITE" id="PS50104"/>
    </source>
</evidence>
<dbReference type="Proteomes" id="UP001163046">
    <property type="component" value="Unassembled WGS sequence"/>
</dbReference>